<feature type="domain" description="RPA43 OB" evidence="10">
    <location>
        <begin position="160"/>
        <end position="211"/>
    </location>
</feature>
<organism evidence="11 12">
    <name type="scientific">Clydaea vesicula</name>
    <dbReference type="NCBI Taxonomy" id="447962"/>
    <lineage>
        <taxon>Eukaryota</taxon>
        <taxon>Fungi</taxon>
        <taxon>Fungi incertae sedis</taxon>
        <taxon>Chytridiomycota</taxon>
        <taxon>Chytridiomycota incertae sedis</taxon>
        <taxon>Chytridiomycetes</taxon>
        <taxon>Lobulomycetales</taxon>
        <taxon>Lobulomycetaceae</taxon>
        <taxon>Clydaea</taxon>
    </lineage>
</organism>
<dbReference type="Pfam" id="PF00588">
    <property type="entry name" value="SpoU_methylase"/>
    <property type="match status" value="1"/>
</dbReference>
<dbReference type="InterPro" id="IPR047182">
    <property type="entry name" value="MRM1"/>
</dbReference>
<dbReference type="InterPro" id="IPR036140">
    <property type="entry name" value="PFN_sf"/>
</dbReference>
<feature type="domain" description="RNA polymerase Rpb7-like N-terminal" evidence="9">
    <location>
        <begin position="91"/>
        <end position="145"/>
    </location>
</feature>
<dbReference type="AlphaFoldDB" id="A0AAD5U380"/>
<dbReference type="Gene3D" id="3.30.1490.120">
    <property type="entry name" value="RNA polymerase Rpb7-like, N-terminal domain"/>
    <property type="match status" value="1"/>
</dbReference>
<dbReference type="SUPFAM" id="SSF55315">
    <property type="entry name" value="L30e-like"/>
    <property type="match status" value="1"/>
</dbReference>
<dbReference type="InterPro" id="IPR041178">
    <property type="entry name" value="RPA43_OB"/>
</dbReference>
<keyword evidence="12" id="KW-1185">Reference proteome</keyword>
<dbReference type="EMBL" id="JADGJW010000466">
    <property type="protein sequence ID" value="KAJ3216668.1"/>
    <property type="molecule type" value="Genomic_DNA"/>
</dbReference>
<dbReference type="Pfam" id="PF17875">
    <property type="entry name" value="RPA43_OB"/>
    <property type="match status" value="1"/>
</dbReference>
<dbReference type="Gene3D" id="3.30.450.30">
    <property type="entry name" value="Dynein light chain 2a, cytoplasmic"/>
    <property type="match status" value="1"/>
</dbReference>
<dbReference type="SMART" id="SM00392">
    <property type="entry name" value="PROF"/>
    <property type="match status" value="1"/>
</dbReference>
<keyword evidence="5" id="KW-0808">Transferase</keyword>
<dbReference type="Gene3D" id="3.40.1280.10">
    <property type="match status" value="1"/>
</dbReference>
<keyword evidence="6" id="KW-0804">Transcription</keyword>
<dbReference type="GO" id="GO:0005739">
    <property type="term" value="C:mitochondrion"/>
    <property type="evidence" value="ECO:0007669"/>
    <property type="project" value="TreeGrafter"/>
</dbReference>
<evidence type="ECO:0000313" key="11">
    <source>
        <dbReference type="EMBL" id="KAJ3216668.1"/>
    </source>
</evidence>
<dbReference type="Pfam" id="PF03876">
    <property type="entry name" value="SHS2_Rpb7-N"/>
    <property type="match status" value="1"/>
</dbReference>
<dbReference type="InterPro" id="IPR005455">
    <property type="entry name" value="PFN_euk"/>
</dbReference>
<evidence type="ECO:0000256" key="3">
    <source>
        <dbReference type="ARBA" id="ARBA00022553"/>
    </source>
</evidence>
<dbReference type="SUPFAM" id="SSF75217">
    <property type="entry name" value="alpha/beta knot"/>
    <property type="match status" value="1"/>
</dbReference>
<sequence>MKEYKKKNSIINEEKLEISELKSSHKHKKIKLEKTKRLNVTDTLEVNNSKINKKNFNTEKNDIEIINLKIKPEVKNKKIKANFTTINSTLFLTIPPIYSLNIKDGITNFLDKLLNRYVDKVKGVLVSYSNLKLLQNAAKIINESPFLNFKIQLDLFVFNPNIGDVLVGIVNKVSQDHVGVLVHGVFNASIPKSNLNDAYFTLENNSWKFEKIHTIKPGKILKAAIHGHDGNVWATTKGFSVSTTEMKTLADAFLDASGIRAGGIHLAGVKYFALTCNDRSIYGKKGAGGVICVKTKQAILIGVYDEPVQPESPDERVKRKINTFNKENYELMNKKREQLKIMAKKAGLPLKFTSFQNLSLLSANRPHQGVILECGPLKLERIKYLSISDNEDTKILKYQVNYTENEFKDFNYNGEYRKKFPIFLALDQVIDPQGVILTESESAPLSSAVSKASSGALEAMSNLYVVNNLVKFLQLSKSEGFEVVGTDIGSKNNVYDLSEKKKDFNRPLILVMGNEGTGLRSIVSKVCDSHIVIGLDKDRINHVEEVVESLNVSVAAGIILNQLLS</sequence>
<keyword evidence="7" id="KW-0009">Actin-binding</keyword>
<accession>A0AAD5U380</accession>
<keyword evidence="3" id="KW-0597">Phosphoprotein</keyword>
<dbReference type="InterPro" id="IPR029064">
    <property type="entry name" value="Ribosomal_eL30-like_sf"/>
</dbReference>
<evidence type="ECO:0000256" key="5">
    <source>
        <dbReference type="ARBA" id="ARBA00022679"/>
    </source>
</evidence>
<name>A0AAD5U380_9FUNG</name>
<dbReference type="SUPFAM" id="SSF55770">
    <property type="entry name" value="Profilin (actin-binding protein)"/>
    <property type="match status" value="1"/>
</dbReference>
<comment type="similarity">
    <text evidence="1 7">Belongs to the profilin family.</text>
</comment>
<dbReference type="GO" id="GO:0000428">
    <property type="term" value="C:DNA-directed RNA polymerase complex"/>
    <property type="evidence" value="ECO:0007669"/>
    <property type="project" value="UniProtKB-KW"/>
</dbReference>
<evidence type="ECO:0000259" key="8">
    <source>
        <dbReference type="Pfam" id="PF00588"/>
    </source>
</evidence>
<dbReference type="PRINTS" id="PR00392">
    <property type="entry name" value="PROFILIN"/>
</dbReference>
<dbReference type="Proteomes" id="UP001211065">
    <property type="component" value="Unassembled WGS sequence"/>
</dbReference>
<dbReference type="InterPro" id="IPR036898">
    <property type="entry name" value="RNA_pol_Rpb7-like_N_sf"/>
</dbReference>
<keyword evidence="4" id="KW-0489">Methyltransferase</keyword>
<dbReference type="InterPro" id="IPR001537">
    <property type="entry name" value="SpoU_MeTrfase"/>
</dbReference>
<dbReference type="GO" id="GO:0016435">
    <property type="term" value="F:rRNA (guanine) methyltransferase activity"/>
    <property type="evidence" value="ECO:0007669"/>
    <property type="project" value="TreeGrafter"/>
</dbReference>
<dbReference type="InterPro" id="IPR029026">
    <property type="entry name" value="tRNA_m1G_MTases_N"/>
</dbReference>
<evidence type="ECO:0000256" key="6">
    <source>
        <dbReference type="ARBA" id="ARBA00023163"/>
    </source>
</evidence>
<evidence type="ECO:0000256" key="1">
    <source>
        <dbReference type="ARBA" id="ARBA00010058"/>
    </source>
</evidence>
<dbReference type="InterPro" id="IPR029028">
    <property type="entry name" value="Alpha/beta_knot_MTases"/>
</dbReference>
<feature type="domain" description="tRNA/rRNA methyltransferase SpoU type" evidence="8">
    <location>
        <begin position="433"/>
        <end position="560"/>
    </location>
</feature>
<protein>
    <recommendedName>
        <fullName evidence="7">Profilin</fullName>
    </recommendedName>
</protein>
<keyword evidence="2" id="KW-0240">DNA-directed RNA polymerase</keyword>
<dbReference type="GO" id="GO:0003779">
    <property type="term" value="F:actin binding"/>
    <property type="evidence" value="ECO:0007669"/>
    <property type="project" value="UniProtKB-KW"/>
</dbReference>
<dbReference type="CDD" id="cd00148">
    <property type="entry name" value="PROF"/>
    <property type="match status" value="1"/>
</dbReference>
<dbReference type="PANTHER" id="PTHR46103:SF1">
    <property type="entry name" value="RRNA METHYLTRANSFERASE 1, MITOCHONDRIAL"/>
    <property type="match status" value="1"/>
</dbReference>
<proteinExistence type="inferred from homology"/>
<dbReference type="PANTHER" id="PTHR46103">
    <property type="entry name" value="RRNA METHYLTRANSFERASE 1, MITOCHONDRIAL"/>
    <property type="match status" value="1"/>
</dbReference>
<evidence type="ECO:0000259" key="10">
    <source>
        <dbReference type="Pfam" id="PF17875"/>
    </source>
</evidence>
<dbReference type="InterPro" id="IPR005576">
    <property type="entry name" value="Rpb7-like_N"/>
</dbReference>
<evidence type="ECO:0000313" key="12">
    <source>
        <dbReference type="Proteomes" id="UP001211065"/>
    </source>
</evidence>
<evidence type="ECO:0000256" key="2">
    <source>
        <dbReference type="ARBA" id="ARBA00022478"/>
    </source>
</evidence>
<dbReference type="GO" id="GO:0003723">
    <property type="term" value="F:RNA binding"/>
    <property type="evidence" value="ECO:0007669"/>
    <property type="project" value="InterPro"/>
</dbReference>
<dbReference type="PRINTS" id="PR01640">
    <property type="entry name" value="PROFILINPLNT"/>
</dbReference>
<evidence type="ECO:0000256" key="7">
    <source>
        <dbReference type="RuleBase" id="RU003909"/>
    </source>
</evidence>
<dbReference type="Pfam" id="PF00235">
    <property type="entry name" value="Profilin"/>
    <property type="match status" value="1"/>
</dbReference>
<dbReference type="InterPro" id="IPR048278">
    <property type="entry name" value="PFN"/>
</dbReference>
<reference evidence="11" key="1">
    <citation type="submission" date="2020-05" db="EMBL/GenBank/DDBJ databases">
        <title>Phylogenomic resolution of chytrid fungi.</title>
        <authorList>
            <person name="Stajich J.E."/>
            <person name="Amses K."/>
            <person name="Simmons R."/>
            <person name="Seto K."/>
            <person name="Myers J."/>
            <person name="Bonds A."/>
            <person name="Quandt C.A."/>
            <person name="Barry K."/>
            <person name="Liu P."/>
            <person name="Grigoriev I."/>
            <person name="Longcore J.E."/>
            <person name="James T.Y."/>
        </authorList>
    </citation>
    <scope>NUCLEOTIDE SEQUENCE</scope>
    <source>
        <strain evidence="11">JEL0476</strain>
    </source>
</reference>
<evidence type="ECO:0000259" key="9">
    <source>
        <dbReference type="Pfam" id="PF03876"/>
    </source>
</evidence>
<comment type="caution">
    <text evidence="11">The sequence shown here is derived from an EMBL/GenBank/DDBJ whole genome shotgun (WGS) entry which is preliminary data.</text>
</comment>
<evidence type="ECO:0000256" key="4">
    <source>
        <dbReference type="ARBA" id="ARBA00022603"/>
    </source>
</evidence>
<gene>
    <name evidence="11" type="ORF">HK099_005776</name>
</gene>